<keyword evidence="2" id="KW-1185">Reference proteome</keyword>
<sequence length="105" mass="11069">MALTPDAIITILTGAAGVAGGFFGGKRLGSNQAQETAVNTVELLQVAVSELERQGRLKDEEVAELRARVDILESMITQRAEVEAVHEEVRGVKGVVDKIAAKVGA</sequence>
<proteinExistence type="predicted"/>
<dbReference type="EMBL" id="MG518519">
    <property type="protein sequence ID" value="ATW69342.1"/>
    <property type="molecule type" value="Genomic_DNA"/>
</dbReference>
<protein>
    <submittedName>
        <fullName evidence="1">Uncharacterized protein</fullName>
    </submittedName>
</protein>
<name>A0A2H4PR01_9CAUD</name>
<evidence type="ECO:0000313" key="2">
    <source>
        <dbReference type="Proteomes" id="UP000240735"/>
    </source>
</evidence>
<reference evidence="1 2" key="1">
    <citation type="submission" date="2017-11" db="EMBL/GenBank/DDBJ databases">
        <authorList>
            <person name="Laing C."/>
            <person name="Caston J.C."/>
            <person name="Del V.M."/>
            <person name="Young O.M."/>
            <person name="Nayek S."/>
            <person name="Hughes L.E."/>
            <person name="Garlena R.A."/>
            <person name="Russell D.A."/>
            <person name="Pope W.H."/>
            <person name="Jacobs-Sera D."/>
            <person name="Hendrix R.W."/>
            <person name="Hatfull G.F."/>
        </authorList>
    </citation>
    <scope>NUCLEOTIDE SEQUENCE [LARGE SCALE GENOMIC DNA]</scope>
</reference>
<accession>A0A2H4PR01</accession>
<evidence type="ECO:0000313" key="1">
    <source>
        <dbReference type="EMBL" id="ATW69342.1"/>
    </source>
</evidence>
<organism evidence="1 2">
    <name type="scientific">Streptomyces phage Manuel</name>
    <dbReference type="NCBI Taxonomy" id="2053812"/>
    <lineage>
        <taxon>Viruses</taxon>
        <taxon>Duplodnaviria</taxon>
        <taxon>Heunggongvirae</taxon>
        <taxon>Uroviricota</taxon>
        <taxon>Caudoviricetes</taxon>
        <taxon>Beephvirinae</taxon>
        <taxon>Manuelvirus</taxon>
        <taxon>Manuelvirus manuel</taxon>
    </lineage>
</organism>
<gene>
    <name evidence="1" type="ORF">SEA_MANUEL_44</name>
</gene>
<dbReference type="Proteomes" id="UP000240735">
    <property type="component" value="Segment"/>
</dbReference>